<organism evidence="2 3">
    <name type="scientific">Ferirhizobium litorale</name>
    <dbReference type="NCBI Taxonomy" id="2927786"/>
    <lineage>
        <taxon>Bacteria</taxon>
        <taxon>Pseudomonadati</taxon>
        <taxon>Pseudomonadota</taxon>
        <taxon>Alphaproteobacteria</taxon>
        <taxon>Hyphomicrobiales</taxon>
        <taxon>Rhizobiaceae</taxon>
        <taxon>Ferirhizobium</taxon>
    </lineage>
</organism>
<keyword evidence="1" id="KW-0812">Transmembrane</keyword>
<gene>
    <name evidence="2" type="ORF">MRS75_05170</name>
</gene>
<feature type="transmembrane region" description="Helical" evidence="1">
    <location>
        <begin position="69"/>
        <end position="88"/>
    </location>
</feature>
<evidence type="ECO:0000256" key="1">
    <source>
        <dbReference type="SAM" id="Phobius"/>
    </source>
</evidence>
<feature type="transmembrane region" description="Helical" evidence="1">
    <location>
        <begin position="95"/>
        <end position="113"/>
    </location>
</feature>
<feature type="transmembrane region" description="Helical" evidence="1">
    <location>
        <begin position="133"/>
        <end position="155"/>
    </location>
</feature>
<dbReference type="Proteomes" id="UP001161580">
    <property type="component" value="Unassembled WGS sequence"/>
</dbReference>
<feature type="transmembrane region" description="Helical" evidence="1">
    <location>
        <begin position="40"/>
        <end position="57"/>
    </location>
</feature>
<feature type="transmembrane region" description="Helical" evidence="1">
    <location>
        <begin position="6"/>
        <end position="28"/>
    </location>
</feature>
<evidence type="ECO:0000313" key="3">
    <source>
        <dbReference type="Proteomes" id="UP001161580"/>
    </source>
</evidence>
<name>A0AAE3QAM0_9HYPH</name>
<proteinExistence type="predicted"/>
<evidence type="ECO:0000313" key="2">
    <source>
        <dbReference type="EMBL" id="MDI7921475.1"/>
    </source>
</evidence>
<protein>
    <submittedName>
        <fullName evidence="2">Uncharacterized protein</fullName>
    </submittedName>
</protein>
<comment type="caution">
    <text evidence="2">The sequence shown here is derived from an EMBL/GenBank/DDBJ whole genome shotgun (WGS) entry which is preliminary data.</text>
</comment>
<keyword evidence="1" id="KW-1133">Transmembrane helix</keyword>
<sequence length="168" mass="17709">MANPLSTLGIVHTAISIVPVIAGLYGFSKYGAILPRTDSGRIYLITLALSVLTSFGLSSTGGINEGHVIGIVALLAAGFSLAVGRLGWFGRLGRYLATLAMSFTFFLLMIPGLNETLSRLPPASPIGNGPDSAPVQTALMIWTVIFLIGLCWQVWSLRRRPVGAGVPV</sequence>
<keyword evidence="1" id="KW-0472">Membrane</keyword>
<keyword evidence="3" id="KW-1185">Reference proteome</keyword>
<dbReference type="EMBL" id="JALDYZ010000002">
    <property type="protein sequence ID" value="MDI7921475.1"/>
    <property type="molecule type" value="Genomic_DNA"/>
</dbReference>
<reference evidence="2" key="1">
    <citation type="submission" date="2022-03" db="EMBL/GenBank/DDBJ databases">
        <title>Fererhizobium litorale gen. nov., sp. nov., isolated from sandy sediments of the Sea of Japan seashore.</title>
        <authorList>
            <person name="Romanenko L."/>
            <person name="Kurilenko V."/>
            <person name="Otstavnykh N."/>
            <person name="Svetashev V."/>
            <person name="Tekutyeva L."/>
            <person name="Isaeva M."/>
            <person name="Mikhailov V."/>
        </authorList>
    </citation>
    <scope>NUCLEOTIDE SEQUENCE</scope>
    <source>
        <strain evidence="2">KMM 9576</strain>
    </source>
</reference>
<dbReference type="AlphaFoldDB" id="A0AAE3QAM0"/>
<accession>A0AAE3QAM0</accession>
<dbReference type="RefSeq" id="WP_311785646.1">
    <property type="nucleotide sequence ID" value="NZ_JALDYY010000002.1"/>
</dbReference>